<organism evidence="2 3">
    <name type="scientific">Wickerhamomyces mucosus</name>
    <dbReference type="NCBI Taxonomy" id="1378264"/>
    <lineage>
        <taxon>Eukaryota</taxon>
        <taxon>Fungi</taxon>
        <taxon>Dikarya</taxon>
        <taxon>Ascomycota</taxon>
        <taxon>Saccharomycotina</taxon>
        <taxon>Saccharomycetes</taxon>
        <taxon>Phaffomycetales</taxon>
        <taxon>Wickerhamomycetaceae</taxon>
        <taxon>Wickerhamomyces</taxon>
    </lineage>
</organism>
<evidence type="ECO:0000313" key="3">
    <source>
        <dbReference type="Proteomes" id="UP000769528"/>
    </source>
</evidence>
<dbReference type="GO" id="GO:0004842">
    <property type="term" value="F:ubiquitin-protein transferase activity"/>
    <property type="evidence" value="ECO:0007669"/>
    <property type="project" value="TreeGrafter"/>
</dbReference>
<accession>A0A9P8PW18</accession>
<dbReference type="InterPro" id="IPR038886">
    <property type="entry name" value="E3_SLX5/Rfp1"/>
</dbReference>
<dbReference type="AlphaFoldDB" id="A0A9P8PW18"/>
<feature type="region of interest" description="Disordered" evidence="1">
    <location>
        <begin position="102"/>
        <end position="171"/>
    </location>
</feature>
<reference evidence="2" key="2">
    <citation type="submission" date="2021-01" db="EMBL/GenBank/DDBJ databases">
        <authorList>
            <person name="Schikora-Tamarit M.A."/>
        </authorList>
    </citation>
    <scope>NUCLEOTIDE SEQUENCE</scope>
    <source>
        <strain evidence="2">CBS6341</strain>
    </source>
</reference>
<sequence length="420" mass="48195">MSSLTNDVIDLDSDNEQNNISIQGDDDDIMIINERPAEAPLTNDRQSVTRANHNNRSTRRRQAGSFGDEDEVQIIGARHIPNQERVETSSGLVIFAPNNQYVIQGDPPNEPERRSFSNVANDSSPIRSTQTQRLRAAREERERITRERRESQVRREQAARDRQARRAPRRTSHARYPFGYGLIANIMNPLRIRNQELFDFNDDDYDEDEDPDFFPGMVLSGFSGFEHFRRNPTDYDDRVGQDILNMIEQRESVEFDNKTKKNLDSTKSLQNQISDKAASIHDPFTTKIDTEEEYVCPLCGVTLGQGIPETFKGNILNEPLPKLQELHEVQAPYQACNLITEVDRDLSKRIFIAGCGHTYCGRCVKNITNVKETLQSKKLKMKKTDNLIENPYVYAPSKCVAPDCEHSLRIGKRRFNEVFL</sequence>
<protein>
    <submittedName>
        <fullName evidence="2">Uncharacterized protein</fullName>
    </submittedName>
</protein>
<feature type="compositionally biased region" description="Polar residues" evidence="1">
    <location>
        <begin position="116"/>
        <end position="132"/>
    </location>
</feature>
<dbReference type="PANTHER" id="PTHR28042">
    <property type="entry name" value="E3 UBIQUITIN-PROTEIN LIGASE COMPLEX SLX5-SLX8 SUBUNIT SLX5"/>
    <property type="match status" value="1"/>
</dbReference>
<keyword evidence="3" id="KW-1185">Reference proteome</keyword>
<dbReference type="GO" id="GO:0033768">
    <property type="term" value="C:SUMO-targeted ubiquitin ligase complex"/>
    <property type="evidence" value="ECO:0007669"/>
    <property type="project" value="TreeGrafter"/>
</dbReference>
<proteinExistence type="predicted"/>
<dbReference type="PANTHER" id="PTHR28042:SF1">
    <property type="entry name" value="E3 UBIQUITIN-PROTEIN LIGASE COMPLEX SLX5-SLX8 SUBUNIT SLX5"/>
    <property type="match status" value="1"/>
</dbReference>
<dbReference type="EMBL" id="JAEUBF010000452">
    <property type="protein sequence ID" value="KAH3678314.1"/>
    <property type="molecule type" value="Genomic_DNA"/>
</dbReference>
<gene>
    <name evidence="2" type="ORF">WICMUC_001595</name>
</gene>
<name>A0A9P8PW18_9ASCO</name>
<reference evidence="2" key="1">
    <citation type="journal article" date="2021" name="Open Biol.">
        <title>Shared evolutionary footprints suggest mitochondrial oxidative damage underlies multiple complex I losses in fungi.</title>
        <authorList>
            <person name="Schikora-Tamarit M.A."/>
            <person name="Marcet-Houben M."/>
            <person name="Nosek J."/>
            <person name="Gabaldon T."/>
        </authorList>
    </citation>
    <scope>NUCLEOTIDE SEQUENCE</scope>
    <source>
        <strain evidence="2">CBS6341</strain>
    </source>
</reference>
<dbReference type="Proteomes" id="UP000769528">
    <property type="component" value="Unassembled WGS sequence"/>
</dbReference>
<evidence type="ECO:0000256" key="1">
    <source>
        <dbReference type="SAM" id="MobiDB-lite"/>
    </source>
</evidence>
<feature type="region of interest" description="Disordered" evidence="1">
    <location>
        <begin position="47"/>
        <end position="68"/>
    </location>
</feature>
<comment type="caution">
    <text evidence="2">The sequence shown here is derived from an EMBL/GenBank/DDBJ whole genome shotgun (WGS) entry which is preliminary data.</text>
</comment>
<dbReference type="OrthoDB" id="4090114at2759"/>
<feature type="compositionally biased region" description="Basic and acidic residues" evidence="1">
    <location>
        <begin position="136"/>
        <end position="164"/>
    </location>
</feature>
<evidence type="ECO:0000313" key="2">
    <source>
        <dbReference type="EMBL" id="KAH3678314.1"/>
    </source>
</evidence>